<comment type="caution">
    <text evidence="3">The sequence shown here is derived from an EMBL/GenBank/DDBJ whole genome shotgun (WGS) entry which is preliminary data.</text>
</comment>
<organism evidence="3 4">
    <name type="scientific">Fictibacillus iocasae</name>
    <dbReference type="NCBI Taxonomy" id="2715437"/>
    <lineage>
        <taxon>Bacteria</taxon>
        <taxon>Bacillati</taxon>
        <taxon>Bacillota</taxon>
        <taxon>Bacilli</taxon>
        <taxon>Bacillales</taxon>
        <taxon>Fictibacillaceae</taxon>
        <taxon>Fictibacillus</taxon>
    </lineage>
</organism>
<keyword evidence="2" id="KW-0812">Transmembrane</keyword>
<feature type="compositionally biased region" description="Basic and acidic residues" evidence="1">
    <location>
        <begin position="32"/>
        <end position="54"/>
    </location>
</feature>
<name>A0ABW2NKM7_9BACL</name>
<dbReference type="RefSeq" id="WP_379745527.1">
    <property type="nucleotide sequence ID" value="NZ_JBHTCP010000003.1"/>
</dbReference>
<feature type="transmembrane region" description="Helical" evidence="2">
    <location>
        <begin position="63"/>
        <end position="90"/>
    </location>
</feature>
<dbReference type="InterPro" id="IPR055338">
    <property type="entry name" value="YqfX-like"/>
</dbReference>
<feature type="region of interest" description="Disordered" evidence="1">
    <location>
        <begin position="24"/>
        <end position="56"/>
    </location>
</feature>
<keyword evidence="2" id="KW-0472">Membrane</keyword>
<evidence type="ECO:0000256" key="1">
    <source>
        <dbReference type="SAM" id="MobiDB-lite"/>
    </source>
</evidence>
<dbReference type="PANTHER" id="PTHR40040">
    <property type="entry name" value="SMALL HYDROPHOBIC PROTEIN-RELATED"/>
    <property type="match status" value="1"/>
</dbReference>
<gene>
    <name evidence="3" type="ORF">ACFQPF_01540</name>
</gene>
<keyword evidence="2" id="KW-1133">Transmembrane helix</keyword>
<protein>
    <recommendedName>
        <fullName evidence="5">DUF4190 domain-containing protein</fullName>
    </recommendedName>
</protein>
<evidence type="ECO:0000256" key="2">
    <source>
        <dbReference type="SAM" id="Phobius"/>
    </source>
</evidence>
<evidence type="ECO:0000313" key="3">
    <source>
        <dbReference type="EMBL" id="MFC7370362.1"/>
    </source>
</evidence>
<keyword evidence="4" id="KW-1185">Reference proteome</keyword>
<sequence length="121" mass="13013">MSERNHRNDVSLYNEEMAAEAVPLNRDLTLPENERPSNHADDRNHASKHGERNVEGAGKGAGITALILAVLSLFILPVFFGGAGVILGFVARRMGARSLGNWAIGLGAVSIIISLLFAPYF</sequence>
<proteinExistence type="predicted"/>
<evidence type="ECO:0008006" key="5">
    <source>
        <dbReference type="Google" id="ProtNLM"/>
    </source>
</evidence>
<dbReference type="EMBL" id="JBHTCP010000003">
    <property type="protein sequence ID" value="MFC7370362.1"/>
    <property type="molecule type" value="Genomic_DNA"/>
</dbReference>
<feature type="transmembrane region" description="Helical" evidence="2">
    <location>
        <begin position="102"/>
        <end position="120"/>
    </location>
</feature>
<reference evidence="4" key="1">
    <citation type="journal article" date="2019" name="Int. J. Syst. Evol. Microbiol.">
        <title>The Global Catalogue of Microorganisms (GCM) 10K type strain sequencing project: providing services to taxonomists for standard genome sequencing and annotation.</title>
        <authorList>
            <consortium name="The Broad Institute Genomics Platform"/>
            <consortium name="The Broad Institute Genome Sequencing Center for Infectious Disease"/>
            <person name="Wu L."/>
            <person name="Ma J."/>
        </authorList>
    </citation>
    <scope>NUCLEOTIDE SEQUENCE [LARGE SCALE GENOMIC DNA]</scope>
    <source>
        <strain evidence="4">NBRC 106396</strain>
    </source>
</reference>
<evidence type="ECO:0000313" key="4">
    <source>
        <dbReference type="Proteomes" id="UP001596549"/>
    </source>
</evidence>
<accession>A0ABW2NKM7</accession>
<dbReference type="Proteomes" id="UP001596549">
    <property type="component" value="Unassembled WGS sequence"/>
</dbReference>
<dbReference type="PANTHER" id="PTHR40040:SF1">
    <property type="entry name" value="MEMBRANE PROTEIN"/>
    <property type="match status" value="1"/>
</dbReference>